<comment type="cofactor">
    <cofactor evidence="8">
        <name>a divalent metal cation</name>
        <dbReference type="ChEBI" id="CHEBI:60240"/>
    </cofactor>
    <text evidence="8">Binds 2 divalent metal cations per subunit.</text>
</comment>
<feature type="binding site" evidence="8">
    <location>
        <position position="217"/>
    </location>
    <ligand>
        <name>Zn(2+)</name>
        <dbReference type="ChEBI" id="CHEBI:29105"/>
        <label>1</label>
    </ligand>
</feature>
<dbReference type="EC" id="3.4.11.-" evidence="9"/>
<evidence type="ECO:0000256" key="1">
    <source>
        <dbReference type="ARBA" id="ARBA00006272"/>
    </source>
</evidence>
<evidence type="ECO:0000256" key="7">
    <source>
        <dbReference type="PIRSR" id="PIRSR001123-1"/>
    </source>
</evidence>
<dbReference type="eggNOG" id="COG1363">
    <property type="taxonomic scope" value="Bacteria"/>
</dbReference>
<dbReference type="MEROPS" id="M42.010"/>
<dbReference type="Gene3D" id="3.40.630.10">
    <property type="entry name" value="Zn peptidases"/>
    <property type="match status" value="1"/>
</dbReference>
<dbReference type="PANTHER" id="PTHR32481">
    <property type="entry name" value="AMINOPEPTIDASE"/>
    <property type="match status" value="1"/>
</dbReference>
<feature type="binding site" evidence="8">
    <location>
        <position position="164"/>
    </location>
    <ligand>
        <name>Zn(2+)</name>
        <dbReference type="ChEBI" id="CHEBI:29105"/>
        <label>1</label>
    </ligand>
</feature>
<gene>
    <name evidence="9" type="ordered locus">ANT_05540</name>
</gene>
<dbReference type="InterPro" id="IPR023367">
    <property type="entry name" value="Peptidase_M42_dom2"/>
</dbReference>
<keyword evidence="4 8" id="KW-0479">Metal-binding</keyword>
<evidence type="ECO:0000256" key="8">
    <source>
        <dbReference type="PIRSR" id="PIRSR001123-2"/>
    </source>
</evidence>
<dbReference type="Pfam" id="PF05343">
    <property type="entry name" value="Peptidase_M42"/>
    <property type="match status" value="1"/>
</dbReference>
<keyword evidence="5 9" id="KW-0378">Hydrolase</keyword>
<dbReference type="PANTHER" id="PTHR32481:SF9">
    <property type="entry name" value="ENDOGLUCANASE"/>
    <property type="match status" value="1"/>
</dbReference>
<dbReference type="AlphaFoldDB" id="E8N1I3"/>
<dbReference type="GO" id="GO:0006508">
    <property type="term" value="P:proteolysis"/>
    <property type="evidence" value="ECO:0007669"/>
    <property type="project" value="UniProtKB-KW"/>
</dbReference>
<evidence type="ECO:0000256" key="6">
    <source>
        <dbReference type="PIRNR" id="PIRNR001123"/>
    </source>
</evidence>
<dbReference type="OrthoDB" id="9772053at2"/>
<dbReference type="KEGG" id="atm:ANT_05540"/>
<proteinExistence type="inferred from homology"/>
<evidence type="ECO:0000313" key="10">
    <source>
        <dbReference type="Proteomes" id="UP000008922"/>
    </source>
</evidence>
<sequence length="332" mass="35736">MKALIQKLVETVGPSGYEEKVREVVRAEIEGLADEIKVDALGNLIARKGSRSEGGMRIAISAHMDEIGVIATHVDENGFVRFTTIGGVSPRTCIGGRVQFLNGTRGVIYMESLESATALPTLDQLYIDVGASSRETCPVKVGDIAAFDRPFMELGDRLVSKAMDDRISVAVMIQALKELSSTPHELYFIFSTQEEVGLRGATTAAYGVDPELALAVDVTRTGDTPKGVKMEVALGKGPAIKVRDSGMLSDPRVIRWMVETAEKAGIPYQLEVLEGGTTDARAMQLTRAGVPAGCLSIPTRYIHSPSEMVDYQDVLQSVRLLVALLSAPVTLK</sequence>
<dbReference type="Gene3D" id="2.40.30.40">
    <property type="entry name" value="Peptidase M42, domain 2"/>
    <property type="match status" value="1"/>
</dbReference>
<evidence type="ECO:0000313" key="9">
    <source>
        <dbReference type="EMBL" id="BAJ62588.1"/>
    </source>
</evidence>
<dbReference type="InterPro" id="IPR008007">
    <property type="entry name" value="Peptidase_M42"/>
</dbReference>
<evidence type="ECO:0000256" key="2">
    <source>
        <dbReference type="ARBA" id="ARBA00022438"/>
    </source>
</evidence>
<dbReference type="InParanoid" id="E8N1I3"/>
<accession>E8N1I3</accession>
<name>E8N1I3_ANATU</name>
<feature type="active site" description="Proton acceptor" evidence="7">
    <location>
        <position position="194"/>
    </location>
</feature>
<dbReference type="STRING" id="926569.ANT_05540"/>
<dbReference type="PIRSF" id="PIRSF001123">
    <property type="entry name" value="PepA_GA"/>
    <property type="match status" value="1"/>
</dbReference>
<dbReference type="GO" id="GO:0004177">
    <property type="term" value="F:aminopeptidase activity"/>
    <property type="evidence" value="ECO:0007669"/>
    <property type="project" value="UniProtKB-UniRule"/>
</dbReference>
<dbReference type="InterPro" id="IPR051464">
    <property type="entry name" value="Peptidase_M42_aminopept"/>
</dbReference>
<protein>
    <submittedName>
        <fullName evidence="9">Aminopeptidase</fullName>
        <ecNumber evidence="9">3.4.11.-</ecNumber>
    </submittedName>
</protein>
<feature type="binding site" evidence="8">
    <location>
        <position position="303"/>
    </location>
    <ligand>
        <name>Zn(2+)</name>
        <dbReference type="ChEBI" id="CHEBI:29105"/>
        <label>2</label>
    </ligand>
</feature>
<feature type="binding site" evidence="8">
    <location>
        <position position="164"/>
    </location>
    <ligand>
        <name>Zn(2+)</name>
        <dbReference type="ChEBI" id="CHEBI:29105"/>
        <label>2</label>
    </ligand>
</feature>
<dbReference type="FunCoup" id="E8N1I3">
    <property type="interactions" value="64"/>
</dbReference>
<organism evidence="9 10">
    <name type="scientific">Anaerolinea thermophila (strain DSM 14523 / JCM 11388 / NBRC 100420 / UNI-1)</name>
    <dbReference type="NCBI Taxonomy" id="926569"/>
    <lineage>
        <taxon>Bacteria</taxon>
        <taxon>Bacillati</taxon>
        <taxon>Chloroflexota</taxon>
        <taxon>Anaerolineae</taxon>
        <taxon>Anaerolineales</taxon>
        <taxon>Anaerolineaceae</taxon>
        <taxon>Anaerolinea</taxon>
    </lineage>
</organism>
<dbReference type="EMBL" id="AP012029">
    <property type="protein sequence ID" value="BAJ62588.1"/>
    <property type="molecule type" value="Genomic_DNA"/>
</dbReference>
<evidence type="ECO:0000256" key="5">
    <source>
        <dbReference type="ARBA" id="ARBA00022801"/>
    </source>
</evidence>
<dbReference type="CDD" id="cd05656">
    <property type="entry name" value="M42_Frv"/>
    <property type="match status" value="1"/>
</dbReference>
<feature type="binding site" evidence="8">
    <location>
        <position position="63"/>
    </location>
    <ligand>
        <name>Zn(2+)</name>
        <dbReference type="ChEBI" id="CHEBI:29105"/>
        <label>1</label>
    </ligand>
</feature>
<dbReference type="Proteomes" id="UP000008922">
    <property type="component" value="Chromosome"/>
</dbReference>
<comment type="similarity">
    <text evidence="1 6">Belongs to the peptidase M42 family.</text>
</comment>
<dbReference type="SUPFAM" id="SSF53187">
    <property type="entry name" value="Zn-dependent exopeptidases"/>
    <property type="match status" value="1"/>
</dbReference>
<keyword evidence="2 9" id="KW-0031">Aminopeptidase</keyword>
<dbReference type="SUPFAM" id="SSF101821">
    <property type="entry name" value="Aminopeptidase/glucanase lid domain"/>
    <property type="match status" value="1"/>
</dbReference>
<evidence type="ECO:0000256" key="3">
    <source>
        <dbReference type="ARBA" id="ARBA00022670"/>
    </source>
</evidence>
<keyword evidence="10" id="KW-1185">Reference proteome</keyword>
<dbReference type="GO" id="GO:0046872">
    <property type="term" value="F:metal ion binding"/>
    <property type="evidence" value="ECO:0007669"/>
    <property type="project" value="UniProtKB-UniRule"/>
</dbReference>
<feature type="binding site" evidence="8">
    <location>
        <position position="195"/>
    </location>
    <ligand>
        <name>Zn(2+)</name>
        <dbReference type="ChEBI" id="CHEBI:29105"/>
        <label>2</label>
    </ligand>
</feature>
<reference evidence="9 10" key="1">
    <citation type="submission" date="2010-12" db="EMBL/GenBank/DDBJ databases">
        <title>Whole genome sequence of Anaerolinea thermophila UNI-1.</title>
        <authorList>
            <person name="Narita-Yamada S."/>
            <person name="Kishi E."/>
            <person name="Watanabe Y."/>
            <person name="Takasaki K."/>
            <person name="Ankai A."/>
            <person name="Oguchi A."/>
            <person name="Fukui S."/>
            <person name="Takahashi M."/>
            <person name="Yashiro I."/>
            <person name="Hosoyama A."/>
            <person name="Sekiguchi Y."/>
            <person name="Hanada S."/>
            <person name="Fujita N."/>
        </authorList>
    </citation>
    <scope>NUCLEOTIDE SEQUENCE [LARGE SCALE GENOMIC DNA]</scope>
    <source>
        <strain evidence="10">DSM 14523 / JCM 11388 / NBRC 100420 / UNI-1</strain>
    </source>
</reference>
<dbReference type="RefSeq" id="WP_013558984.1">
    <property type="nucleotide sequence ID" value="NC_014960.1"/>
</dbReference>
<evidence type="ECO:0000256" key="4">
    <source>
        <dbReference type="ARBA" id="ARBA00022723"/>
    </source>
</evidence>
<keyword evidence="3" id="KW-0645">Protease</keyword>
<dbReference type="HOGENOM" id="CLU_047249_1_0_0"/>